<evidence type="ECO:0000313" key="5">
    <source>
        <dbReference type="Proteomes" id="UP001501057"/>
    </source>
</evidence>
<dbReference type="EMBL" id="BAAAME010000010">
    <property type="protein sequence ID" value="GAA1753577.1"/>
    <property type="molecule type" value="Genomic_DNA"/>
</dbReference>
<evidence type="ECO:0000259" key="3">
    <source>
        <dbReference type="Pfam" id="PF11887"/>
    </source>
</evidence>
<dbReference type="Pfam" id="PF11887">
    <property type="entry name" value="Mce4_CUP1"/>
    <property type="match status" value="1"/>
</dbReference>
<proteinExistence type="predicted"/>
<dbReference type="PANTHER" id="PTHR33371">
    <property type="entry name" value="INTERMEMBRANE PHOSPHOLIPID TRANSPORT SYSTEM BINDING PROTEIN MLAD-RELATED"/>
    <property type="match status" value="1"/>
</dbReference>
<keyword evidence="5" id="KW-1185">Reference proteome</keyword>
<keyword evidence="1" id="KW-0812">Transmembrane</keyword>
<dbReference type="RefSeq" id="WP_344204235.1">
    <property type="nucleotide sequence ID" value="NZ_BAAAME010000010.1"/>
</dbReference>
<dbReference type="InterPro" id="IPR003399">
    <property type="entry name" value="Mce/MlaD"/>
</dbReference>
<name>A0ABP4WFL3_9ACTN</name>
<accession>A0ABP4WFL3</accession>
<reference evidence="5" key="1">
    <citation type="journal article" date="2019" name="Int. J. Syst. Evol. Microbiol.">
        <title>The Global Catalogue of Microorganisms (GCM) 10K type strain sequencing project: providing services to taxonomists for standard genome sequencing and annotation.</title>
        <authorList>
            <consortium name="The Broad Institute Genomics Platform"/>
            <consortium name="The Broad Institute Genome Sequencing Center for Infectious Disease"/>
            <person name="Wu L."/>
            <person name="Ma J."/>
        </authorList>
    </citation>
    <scope>NUCLEOTIDE SEQUENCE [LARGE SCALE GENOMIC DNA]</scope>
    <source>
        <strain evidence="5">JCM 13518</strain>
    </source>
</reference>
<protein>
    <submittedName>
        <fullName evidence="4">MCE family protein</fullName>
    </submittedName>
</protein>
<evidence type="ECO:0000313" key="4">
    <source>
        <dbReference type="EMBL" id="GAA1753577.1"/>
    </source>
</evidence>
<evidence type="ECO:0000259" key="2">
    <source>
        <dbReference type="Pfam" id="PF02470"/>
    </source>
</evidence>
<keyword evidence="1" id="KW-0472">Membrane</keyword>
<dbReference type="InterPro" id="IPR024516">
    <property type="entry name" value="Mce_C"/>
</dbReference>
<sequence length="348" mass="37130">MRLDREAFSAMIKVGLFLAFTGIVTYLLMSILANGLFRDDHQYKAIFTDVTGVSKGDDVRIAGVSVGKVTSIKVYERDKAVVTFGVDADRPLTQNTHATLKFRNLVGQRYLALSQDPSGSSAVLKPGSTIPDAQTTDALDLNVLLNGFKPVFEALSPDDTNQFAFEIIQVLQGESGSVQSLLATTASLTNTLADRDQLIGDVITNLSTTLDIVADRDAQLDQTIVTLQQFVSGLNGDREAILGSIDSISLLANETAKFLDEGAPALAADVTALKDLTSTLTAGDNLGELERNLQITPIKMKKLSNAASAGSQFNFYVCGLNLTLQGTPLNLPDIGGDRCQRDAIPGGE</sequence>
<dbReference type="InterPro" id="IPR005693">
    <property type="entry name" value="Mce"/>
</dbReference>
<dbReference type="PANTHER" id="PTHR33371:SF17">
    <property type="entry name" value="MCE-FAMILY PROTEIN MCE1B"/>
    <property type="match status" value="1"/>
</dbReference>
<gene>
    <name evidence="4" type="ORF">GCM10009710_36480</name>
</gene>
<feature type="domain" description="Mammalian cell entry C-terminal" evidence="3">
    <location>
        <begin position="121"/>
        <end position="280"/>
    </location>
</feature>
<feature type="transmembrane region" description="Helical" evidence="1">
    <location>
        <begin position="12"/>
        <end position="37"/>
    </location>
</feature>
<evidence type="ECO:0000256" key="1">
    <source>
        <dbReference type="SAM" id="Phobius"/>
    </source>
</evidence>
<organism evidence="4 5">
    <name type="scientific">Aeromicrobium alkaliterrae</name>
    <dbReference type="NCBI Taxonomy" id="302168"/>
    <lineage>
        <taxon>Bacteria</taxon>
        <taxon>Bacillati</taxon>
        <taxon>Actinomycetota</taxon>
        <taxon>Actinomycetes</taxon>
        <taxon>Propionibacteriales</taxon>
        <taxon>Nocardioidaceae</taxon>
        <taxon>Aeromicrobium</taxon>
    </lineage>
</organism>
<dbReference type="Pfam" id="PF02470">
    <property type="entry name" value="MlaD"/>
    <property type="match status" value="1"/>
</dbReference>
<comment type="caution">
    <text evidence="4">The sequence shown here is derived from an EMBL/GenBank/DDBJ whole genome shotgun (WGS) entry which is preliminary data.</text>
</comment>
<dbReference type="InterPro" id="IPR052336">
    <property type="entry name" value="MlaD_Phospholipid_Transporter"/>
</dbReference>
<dbReference type="NCBIfam" id="TIGR00996">
    <property type="entry name" value="Mtu_fam_mce"/>
    <property type="match status" value="1"/>
</dbReference>
<keyword evidence="1" id="KW-1133">Transmembrane helix</keyword>
<feature type="domain" description="Mce/MlaD" evidence="2">
    <location>
        <begin position="42"/>
        <end position="115"/>
    </location>
</feature>
<dbReference type="Proteomes" id="UP001501057">
    <property type="component" value="Unassembled WGS sequence"/>
</dbReference>